<dbReference type="InterPro" id="IPR000424">
    <property type="entry name" value="Primosome_PriB/ssb"/>
</dbReference>
<feature type="region of interest" description="Disordered" evidence="3">
    <location>
        <begin position="72"/>
        <end position="113"/>
    </location>
</feature>
<evidence type="ECO:0000256" key="3">
    <source>
        <dbReference type="SAM" id="MobiDB-lite"/>
    </source>
</evidence>
<name>A0A915JPX0_ROMCU</name>
<reference evidence="5" key="1">
    <citation type="submission" date="2022-11" db="UniProtKB">
        <authorList>
            <consortium name="WormBaseParasite"/>
        </authorList>
    </citation>
    <scope>IDENTIFICATION</scope>
</reference>
<proteinExistence type="predicted"/>
<dbReference type="Gene3D" id="2.40.50.140">
    <property type="entry name" value="Nucleic acid-binding proteins"/>
    <property type="match status" value="1"/>
</dbReference>
<accession>A0A915JPX0</accession>
<dbReference type="InterPro" id="IPR012340">
    <property type="entry name" value="NA-bd_OB-fold"/>
</dbReference>
<dbReference type="SUPFAM" id="SSF50249">
    <property type="entry name" value="Nucleic acid-binding proteins"/>
    <property type="match status" value="1"/>
</dbReference>
<evidence type="ECO:0000256" key="2">
    <source>
        <dbReference type="PROSITE-ProRule" id="PRU00252"/>
    </source>
</evidence>
<dbReference type="Pfam" id="PF00436">
    <property type="entry name" value="SSB"/>
    <property type="match status" value="1"/>
</dbReference>
<protein>
    <submittedName>
        <fullName evidence="5">Uncharacterized protein</fullName>
    </submittedName>
</protein>
<evidence type="ECO:0000256" key="1">
    <source>
        <dbReference type="ARBA" id="ARBA00023125"/>
    </source>
</evidence>
<dbReference type="WBParaSite" id="nRc.2.0.1.t27956-RA">
    <property type="protein sequence ID" value="nRc.2.0.1.t27956-RA"/>
    <property type="gene ID" value="nRc.2.0.1.g27956"/>
</dbReference>
<dbReference type="AlphaFoldDB" id="A0A915JPX0"/>
<evidence type="ECO:0000313" key="4">
    <source>
        <dbReference type="Proteomes" id="UP000887565"/>
    </source>
</evidence>
<dbReference type="PROSITE" id="PS50935">
    <property type="entry name" value="SSB"/>
    <property type="match status" value="1"/>
</dbReference>
<evidence type="ECO:0000313" key="5">
    <source>
        <dbReference type="WBParaSite" id="nRc.2.0.1.t27956-RA"/>
    </source>
</evidence>
<sequence>MLLRCVFNLPRTFIRNFTATAPSMCQATPVAETVVAEPDTTEPEGTREVLPNVEGLTEVNLEAEPATPLVDETAGERQQQIDDQSHTNSYKQRSSSVRKLGNSYSKKTNDADPRSEKIDVAIVQMIAVDDQPSVVENPGFINLIKKTAEKTVEFTLKVLASVGSRFRKNGGFHGLAFNLVHLVGRVGCDPVVRGTDMRKIVCFSLATNKYMRDESSTEWHNIAATSTNLASYIKNNVNRGTNRYFDAKTADSLRSEFEEL</sequence>
<organism evidence="4 5">
    <name type="scientific">Romanomermis culicivorax</name>
    <name type="common">Nematode worm</name>
    <dbReference type="NCBI Taxonomy" id="13658"/>
    <lineage>
        <taxon>Eukaryota</taxon>
        <taxon>Metazoa</taxon>
        <taxon>Ecdysozoa</taxon>
        <taxon>Nematoda</taxon>
        <taxon>Enoplea</taxon>
        <taxon>Dorylaimia</taxon>
        <taxon>Mermithida</taxon>
        <taxon>Mermithoidea</taxon>
        <taxon>Mermithidae</taxon>
        <taxon>Romanomermis</taxon>
    </lineage>
</organism>
<dbReference type="GO" id="GO:0003697">
    <property type="term" value="F:single-stranded DNA binding"/>
    <property type="evidence" value="ECO:0007669"/>
    <property type="project" value="InterPro"/>
</dbReference>
<feature type="compositionally biased region" description="Polar residues" evidence="3">
    <location>
        <begin position="86"/>
        <end position="106"/>
    </location>
</feature>
<keyword evidence="1 2" id="KW-0238">DNA-binding</keyword>
<dbReference type="Proteomes" id="UP000887565">
    <property type="component" value="Unplaced"/>
</dbReference>
<keyword evidence="4" id="KW-1185">Reference proteome</keyword>